<dbReference type="Proteomes" id="UP001138768">
    <property type="component" value="Unassembled WGS sequence"/>
</dbReference>
<comment type="caution">
    <text evidence="1">The sequence shown here is derived from an EMBL/GenBank/DDBJ whole genome shotgun (WGS) entry which is preliminary data.</text>
</comment>
<gene>
    <name evidence="1" type="ORF">CKO42_02880</name>
</gene>
<dbReference type="PANTHER" id="PTHR41244:SF1">
    <property type="entry name" value="GLYCOSYLTRANSFERASE"/>
    <property type="match status" value="1"/>
</dbReference>
<evidence type="ECO:0000313" key="2">
    <source>
        <dbReference type="Proteomes" id="UP001138768"/>
    </source>
</evidence>
<dbReference type="AlphaFoldDB" id="A0A9X1B393"/>
<name>A0A9X1B393_9GAMM</name>
<sequence>MSAARLIAFYLPQFHPIPENDEWWGKGFTEWTNTAKAKPRFPGHYQPHVPADLGFYDLRVSETRIAQAELAKQHGIEAFCYYHYWFAGKELIERPFKEVVASGEPDFPFCLCWANQTWSGIWHGEPNRILIEQTYPGEDDHRRHFESLLPAFTDRRYLRVDGRPVFIIFLTRGLPEPQRTLELWRMMAEDAGLSGLYLVGMSWDDHWNPNEYGYDAAILEKLPPLRQQWYSWRYPYQKVKRYLERKIGVPTIYDYAKVSSTLTPSSMHVTNMYPCVIPNWDNSPRSGVNGRVLHGSTPDLFRDHFRRALALVKDKPSDKRLVFIKSWNEWAEGNHLEPDLRFGRAYLEVVRDEVLQSSAFLDS</sequence>
<evidence type="ECO:0000313" key="1">
    <source>
        <dbReference type="EMBL" id="MBK1617416.1"/>
    </source>
</evidence>
<reference evidence="1 2" key="1">
    <citation type="journal article" date="2020" name="Microorganisms">
        <title>Osmotic Adaptation and Compatible Solute Biosynthesis of Phototrophic Bacteria as Revealed from Genome Analyses.</title>
        <authorList>
            <person name="Imhoff J.F."/>
            <person name="Rahn T."/>
            <person name="Kunzel S."/>
            <person name="Keller A."/>
            <person name="Neulinger S.C."/>
        </authorList>
    </citation>
    <scope>NUCLEOTIDE SEQUENCE [LARGE SCALE GENOMIC DNA]</scope>
    <source>
        <strain evidence="1 2">DSM 25653</strain>
    </source>
</reference>
<dbReference type="InterPro" id="IPR032719">
    <property type="entry name" value="WbsX"/>
</dbReference>
<dbReference type="Pfam" id="PF14307">
    <property type="entry name" value="Glyco_tran_WbsX"/>
    <property type="match status" value="1"/>
</dbReference>
<proteinExistence type="predicted"/>
<protein>
    <submittedName>
        <fullName evidence="1">Lipopolysaccharide biosynthesis protein</fullName>
    </submittedName>
</protein>
<dbReference type="CDD" id="cd11579">
    <property type="entry name" value="Glyco_tran_WbsX"/>
    <property type="match status" value="1"/>
</dbReference>
<dbReference type="PANTHER" id="PTHR41244">
    <property type="entry name" value="RHAMNAN SYNTHESIS F"/>
    <property type="match status" value="1"/>
</dbReference>
<accession>A0A9X1B393</accession>
<dbReference type="Gene3D" id="3.20.20.80">
    <property type="entry name" value="Glycosidases"/>
    <property type="match status" value="1"/>
</dbReference>
<organism evidence="1 2">
    <name type="scientific">Lamprobacter modestohalophilus</name>
    <dbReference type="NCBI Taxonomy" id="1064514"/>
    <lineage>
        <taxon>Bacteria</taxon>
        <taxon>Pseudomonadati</taxon>
        <taxon>Pseudomonadota</taxon>
        <taxon>Gammaproteobacteria</taxon>
        <taxon>Chromatiales</taxon>
        <taxon>Chromatiaceae</taxon>
        <taxon>Lamprobacter</taxon>
    </lineage>
</organism>
<dbReference type="EMBL" id="NRRY01000003">
    <property type="protein sequence ID" value="MBK1617416.1"/>
    <property type="molecule type" value="Genomic_DNA"/>
</dbReference>
<keyword evidence="2" id="KW-1185">Reference proteome</keyword>